<keyword evidence="1" id="KW-0732">Signal</keyword>
<evidence type="ECO:0000259" key="2">
    <source>
        <dbReference type="Pfam" id="PF03372"/>
    </source>
</evidence>
<dbReference type="GO" id="GO:0004519">
    <property type="term" value="F:endonuclease activity"/>
    <property type="evidence" value="ECO:0007669"/>
    <property type="project" value="UniProtKB-KW"/>
</dbReference>
<protein>
    <submittedName>
        <fullName evidence="3">Endonuclease/exonuclease/phosphatase family protein</fullName>
    </submittedName>
</protein>
<evidence type="ECO:0000313" key="3">
    <source>
        <dbReference type="EMBL" id="MEV4288083.1"/>
    </source>
</evidence>
<comment type="caution">
    <text evidence="3">The sequence shown here is derived from an EMBL/GenBank/DDBJ whole genome shotgun (WGS) entry which is preliminary data.</text>
</comment>
<reference evidence="3 4" key="1">
    <citation type="submission" date="2024-06" db="EMBL/GenBank/DDBJ databases">
        <title>The Natural Products Discovery Center: Release of the First 8490 Sequenced Strains for Exploring Actinobacteria Biosynthetic Diversity.</title>
        <authorList>
            <person name="Kalkreuter E."/>
            <person name="Kautsar S.A."/>
            <person name="Yang D."/>
            <person name="Bader C.D."/>
            <person name="Teijaro C.N."/>
            <person name="Fluegel L."/>
            <person name="Davis C.M."/>
            <person name="Simpson J.R."/>
            <person name="Lauterbach L."/>
            <person name="Steele A.D."/>
            <person name="Gui C."/>
            <person name="Meng S."/>
            <person name="Li G."/>
            <person name="Viehrig K."/>
            <person name="Ye F."/>
            <person name="Su P."/>
            <person name="Kiefer A.F."/>
            <person name="Nichols A."/>
            <person name="Cepeda A.J."/>
            <person name="Yan W."/>
            <person name="Fan B."/>
            <person name="Jiang Y."/>
            <person name="Adhikari A."/>
            <person name="Zheng C.-J."/>
            <person name="Schuster L."/>
            <person name="Cowan T.M."/>
            <person name="Smanski M.J."/>
            <person name="Chevrette M.G."/>
            <person name="De Carvalho L.P.S."/>
            <person name="Shen B."/>
        </authorList>
    </citation>
    <scope>NUCLEOTIDE SEQUENCE [LARGE SCALE GENOMIC DNA]</scope>
    <source>
        <strain evidence="3 4">NPDC049574</strain>
    </source>
</reference>
<dbReference type="RefSeq" id="WP_364452475.1">
    <property type="nucleotide sequence ID" value="NZ_JBFARM010000006.1"/>
</dbReference>
<name>A0ABV3H6C8_9ACTN</name>
<evidence type="ECO:0000256" key="1">
    <source>
        <dbReference type="SAM" id="SignalP"/>
    </source>
</evidence>
<dbReference type="EMBL" id="JBFARM010000006">
    <property type="protein sequence ID" value="MEV4288083.1"/>
    <property type="molecule type" value="Genomic_DNA"/>
</dbReference>
<dbReference type="Gene3D" id="3.60.10.10">
    <property type="entry name" value="Endonuclease/exonuclease/phosphatase"/>
    <property type="match status" value="1"/>
</dbReference>
<dbReference type="InterPro" id="IPR005135">
    <property type="entry name" value="Endo/exonuclease/phosphatase"/>
</dbReference>
<dbReference type="Proteomes" id="UP001552427">
    <property type="component" value="Unassembled WGS sequence"/>
</dbReference>
<feature type="signal peptide" evidence="1">
    <location>
        <begin position="1"/>
        <end position="26"/>
    </location>
</feature>
<keyword evidence="3" id="KW-0255">Endonuclease</keyword>
<evidence type="ECO:0000313" key="4">
    <source>
        <dbReference type="Proteomes" id="UP001552427"/>
    </source>
</evidence>
<dbReference type="SUPFAM" id="SSF56219">
    <property type="entry name" value="DNase I-like"/>
    <property type="match status" value="1"/>
</dbReference>
<organism evidence="3 4">
    <name type="scientific">Nonomuraea bangladeshensis</name>
    <dbReference type="NCBI Taxonomy" id="404385"/>
    <lineage>
        <taxon>Bacteria</taxon>
        <taxon>Bacillati</taxon>
        <taxon>Actinomycetota</taxon>
        <taxon>Actinomycetes</taxon>
        <taxon>Streptosporangiales</taxon>
        <taxon>Streptosporangiaceae</taxon>
        <taxon>Nonomuraea</taxon>
    </lineage>
</organism>
<dbReference type="Pfam" id="PF03372">
    <property type="entry name" value="Exo_endo_phos"/>
    <property type="match status" value="1"/>
</dbReference>
<proteinExistence type="predicted"/>
<keyword evidence="3" id="KW-0378">Hydrolase</keyword>
<gene>
    <name evidence="3" type="ORF">AB0K40_21430</name>
</gene>
<dbReference type="InterPro" id="IPR036691">
    <property type="entry name" value="Endo/exonu/phosph_ase_sf"/>
</dbReference>
<sequence>MRLSARALVAVLTWGATLLPGGTAHAADTVVETINVWQWNVAGWVMNDGSTTTGMVEAAAASIVNRDADFAAFNELCWSQYVALQDRLKAADWPEGDSFARFATIRETTCDGEPFGIALFSRRQLGIAKKYDLPADGRGGVHKLLCAPLDARPHLRFCTTHITGSEATIGGSNIKTQQLAAVRGHLEDLHDNGDTVLVAGDFNVRPHDERLDNWYASSLDVPNNAGNTGAYRELDDEDPRCPGVGETTVNEVNGDGEPIGVEEPCGQRPKIDLLFVRESAIAGPYTGDALGKGTACGGACSDHRVTIGTVPVRIRL</sequence>
<feature type="domain" description="Endonuclease/exonuclease/phosphatase" evidence="2">
    <location>
        <begin position="60"/>
        <end position="278"/>
    </location>
</feature>
<feature type="chain" id="PRO_5047537230" evidence="1">
    <location>
        <begin position="27"/>
        <end position="316"/>
    </location>
</feature>
<keyword evidence="3" id="KW-0540">Nuclease</keyword>
<accession>A0ABV3H6C8</accession>
<keyword evidence="4" id="KW-1185">Reference proteome</keyword>